<dbReference type="SMART" id="SM00248">
    <property type="entry name" value="ANK"/>
    <property type="match status" value="11"/>
</dbReference>
<dbReference type="PROSITE" id="PS50088">
    <property type="entry name" value="ANK_REPEAT"/>
    <property type="match status" value="2"/>
</dbReference>
<dbReference type="InterPro" id="IPR056884">
    <property type="entry name" value="NPHP3-like_N"/>
</dbReference>
<feature type="repeat" description="ANK" evidence="2">
    <location>
        <begin position="934"/>
        <end position="966"/>
    </location>
</feature>
<dbReference type="Proteomes" id="UP001610335">
    <property type="component" value="Unassembled WGS sequence"/>
</dbReference>
<feature type="region of interest" description="Disordered" evidence="3">
    <location>
        <begin position="1"/>
        <end position="78"/>
    </location>
</feature>
<proteinExistence type="predicted"/>
<comment type="caution">
    <text evidence="5">The sequence shown here is derived from an EMBL/GenBank/DDBJ whole genome shotgun (WGS) entry which is preliminary data.</text>
</comment>
<keyword evidence="2" id="KW-0040">ANK repeat</keyword>
<evidence type="ECO:0000259" key="4">
    <source>
        <dbReference type="Pfam" id="PF24883"/>
    </source>
</evidence>
<feature type="repeat" description="ANK" evidence="2">
    <location>
        <begin position="1365"/>
        <end position="1394"/>
    </location>
</feature>
<dbReference type="PANTHER" id="PTHR10039">
    <property type="entry name" value="AMELOGENIN"/>
    <property type="match status" value="1"/>
</dbReference>
<accession>A0ABR4IL89</accession>
<evidence type="ECO:0000313" key="6">
    <source>
        <dbReference type="Proteomes" id="UP001610335"/>
    </source>
</evidence>
<dbReference type="EMBL" id="JBFXLS010000022">
    <property type="protein sequence ID" value="KAL2827984.1"/>
    <property type="molecule type" value="Genomic_DNA"/>
</dbReference>
<organism evidence="5 6">
    <name type="scientific">Aspergillus cavernicola</name>
    <dbReference type="NCBI Taxonomy" id="176166"/>
    <lineage>
        <taxon>Eukaryota</taxon>
        <taxon>Fungi</taxon>
        <taxon>Dikarya</taxon>
        <taxon>Ascomycota</taxon>
        <taxon>Pezizomycotina</taxon>
        <taxon>Eurotiomycetes</taxon>
        <taxon>Eurotiomycetidae</taxon>
        <taxon>Eurotiales</taxon>
        <taxon>Aspergillaceae</taxon>
        <taxon>Aspergillus</taxon>
        <taxon>Aspergillus subgen. Nidulantes</taxon>
    </lineage>
</organism>
<dbReference type="InterPro" id="IPR027417">
    <property type="entry name" value="P-loop_NTPase"/>
</dbReference>
<protein>
    <submittedName>
        <fullName evidence="5">Ankyrin repeat-containing domain protein</fullName>
    </submittedName>
</protein>
<sequence>MSCFGCFKSKSRDKEEADDGQDEGAYPKPNNISQAPPSLALPQVAKVPSFIEEPSPQEHDADSANKPGTADDETEPPLVDRWQGAFNNLPDEKQKVLKDMGFDKAKSKSANMTSDISDLIAAVNVKQKECEKKFWRINIGGKDIVLRDYTTSIIGWLEKAGDIAIQFAPPQVSLPWDLVKSIMQIPVNEGEQMCALLATTESIVRITSRGLVYEQVYLSIKSTVEKQSISKQLEGTLMKIYTTSLELLADSGKLLDHNTARRVLEAIVNPGSFQDQLSGLKEEEEEFLRDVQACEVQRSFDADNTMIDMLKTFNDPILRVDAGVAHLLTQMEERDRTAMLEWISPVLYGKHHNSVRENRTPGTGEWLLQYDSFRNWEITKSSLLFWLQGSPGTGKTYLTSTIIDYVRGQIATKNEGFAFFYCSKGDPSRVQPQSILQSFVRQLSTNTNNPKSVQTKLCDAVKEARDNGTNFRLQQCKDQILASLNIYARSTLVIDALDECDSDSRNELIGALNWFLGESQKPVKIFVSSRLEPDIAAELEQSPNVGIQADDNQDDIKKYLDIELDKQAKRVAVLKRMKSEIIDKLLERAQGMFQWAVLQVHQLSKCQSAPSVRERLNKLPATLKDSYDEVWAQINALEENDRMLATRALLWTMAACKPFTNSELLYAIRVDPSNGTISPLDEMLDKNGLLSICNGFLTIDSQLREWHFPHLSVQEYLESKEYVSASQAHLHAAKVSLLYFINFYKDHDMEQQAELENLGDYDNKAPGAMETDDGFNKWHPFHLYMRQCWVQHVQRIKDDPDVAVLSPMLKTFLGSPNESSVQYRRWYCQTRNDFDHMDRVFGFEYYYEPRFGEENFIEDLRELQPENYAVFAMCQFSFDIILSDWWQVASIDISCVNSRGHNLLAIAARAGSLQICKWLVGWGIDVNLKMKGVYHGSALVAAASQGHNEVVKYLMETGGEVNMMTTVEGGSFDNALAAAIYSGSLETIEYLILNGADIYSPLPRSRSGFALGEASYIQGTGMLKLLLDAGADVNMRLNCPERETVLVGKIMAWELDSVKYLVQEANADINMPLLNDYGNALEVAARSSKELEMIKWLLTEGRANVNTPSRSGNQGSPLAAAVGNRLEVVMCLVEFGADVDMPLLVGGYGSALAVACAQGENEIVQYLLSVGADPNMPLVHGIFGSALAAACAKDEINIIRYLLSAGADPNMPLAQGRFGSALAAAAYESTDDDILRALVNAGADINMQLEHVEFGCALAAAGARRARGNNMVFPYLVEAGADINMPLKHGLFGSSFAATVWGGHFDRIELLVDKGVDVNMPLENNDFSNPLAMFVAFNCAELTIDYLVEIGVDINPQHGGKIYGSPLIAAAAFGSTDCVEILIVTGADVNRRYENSFYPTALQAAQAEFSPKDKDWMLRFFGDENKIQDVVEQWREDKPKVVEILLQHGATA</sequence>
<evidence type="ECO:0000313" key="5">
    <source>
        <dbReference type="EMBL" id="KAL2827984.1"/>
    </source>
</evidence>
<dbReference type="InterPro" id="IPR002110">
    <property type="entry name" value="Ankyrin_rpt"/>
</dbReference>
<dbReference type="Pfam" id="PF12796">
    <property type="entry name" value="Ank_2"/>
    <property type="match status" value="3"/>
</dbReference>
<evidence type="ECO:0000256" key="3">
    <source>
        <dbReference type="SAM" id="MobiDB-lite"/>
    </source>
</evidence>
<dbReference type="PANTHER" id="PTHR10039:SF16">
    <property type="entry name" value="GPI INOSITOL-DEACYLASE"/>
    <property type="match status" value="1"/>
</dbReference>
<dbReference type="SUPFAM" id="SSF48403">
    <property type="entry name" value="Ankyrin repeat"/>
    <property type="match status" value="2"/>
</dbReference>
<feature type="domain" description="Nephrocystin 3-like N-terminal" evidence="4">
    <location>
        <begin position="362"/>
        <end position="530"/>
    </location>
</feature>
<gene>
    <name evidence="5" type="ORF">BDW59DRAFT_159942</name>
</gene>
<dbReference type="Gene3D" id="1.25.40.20">
    <property type="entry name" value="Ankyrin repeat-containing domain"/>
    <property type="match status" value="4"/>
</dbReference>
<dbReference type="SUPFAM" id="SSF52540">
    <property type="entry name" value="P-loop containing nucleoside triphosphate hydrolases"/>
    <property type="match status" value="1"/>
</dbReference>
<name>A0ABR4IL89_9EURO</name>
<dbReference type="InterPro" id="IPR036770">
    <property type="entry name" value="Ankyrin_rpt-contain_sf"/>
</dbReference>
<dbReference type="Pfam" id="PF24883">
    <property type="entry name" value="NPHP3_N"/>
    <property type="match status" value="1"/>
</dbReference>
<evidence type="ECO:0000256" key="2">
    <source>
        <dbReference type="PROSITE-ProRule" id="PRU00023"/>
    </source>
</evidence>
<dbReference type="PROSITE" id="PS50297">
    <property type="entry name" value="ANK_REP_REGION"/>
    <property type="match status" value="1"/>
</dbReference>
<keyword evidence="1" id="KW-0677">Repeat</keyword>
<keyword evidence="6" id="KW-1185">Reference proteome</keyword>
<reference evidence="5 6" key="1">
    <citation type="submission" date="2024-07" db="EMBL/GenBank/DDBJ databases">
        <title>Section-level genome sequencing and comparative genomics of Aspergillus sections Usti and Cavernicolus.</title>
        <authorList>
            <consortium name="Lawrence Berkeley National Laboratory"/>
            <person name="Nybo J.L."/>
            <person name="Vesth T.C."/>
            <person name="Theobald S."/>
            <person name="Frisvad J.C."/>
            <person name="Larsen T.O."/>
            <person name="Kjaerboelling I."/>
            <person name="Rothschild-Mancinelli K."/>
            <person name="Lyhne E.K."/>
            <person name="Kogle M.E."/>
            <person name="Barry K."/>
            <person name="Clum A."/>
            <person name="Na H."/>
            <person name="Ledsgaard L."/>
            <person name="Lin J."/>
            <person name="Lipzen A."/>
            <person name="Kuo A."/>
            <person name="Riley R."/>
            <person name="Mondo S."/>
            <person name="LaButti K."/>
            <person name="Haridas S."/>
            <person name="Pangalinan J."/>
            <person name="Salamov A.A."/>
            <person name="Simmons B.A."/>
            <person name="Magnuson J.K."/>
            <person name="Chen J."/>
            <person name="Drula E."/>
            <person name="Henrissat B."/>
            <person name="Wiebenga A."/>
            <person name="Lubbers R.J."/>
            <person name="Gomes A.C."/>
            <person name="Makela M.R."/>
            <person name="Stajich J."/>
            <person name="Grigoriev I.V."/>
            <person name="Mortensen U.H."/>
            <person name="De vries R.P."/>
            <person name="Baker S.E."/>
            <person name="Andersen M.R."/>
        </authorList>
    </citation>
    <scope>NUCLEOTIDE SEQUENCE [LARGE SCALE GENOMIC DNA]</scope>
    <source>
        <strain evidence="5 6">CBS 600.67</strain>
    </source>
</reference>
<dbReference type="Gene3D" id="3.40.50.300">
    <property type="entry name" value="P-loop containing nucleotide triphosphate hydrolases"/>
    <property type="match status" value="1"/>
</dbReference>
<evidence type="ECO:0000256" key="1">
    <source>
        <dbReference type="ARBA" id="ARBA00022737"/>
    </source>
</evidence>